<accession>A0A811UAG1</accession>
<gene>
    <name evidence="1" type="ORF">CCAP1982_LOCUS3109</name>
</gene>
<sequence>MGYIMRRFLRSAMIVFSWFVVPYSRFTNIKVNRKKLPPIRSHLLEIPAVDLAKLIRNGKLNQLIQYYA</sequence>
<dbReference type="EMBL" id="CAJHJT010000001">
    <property type="protein sequence ID" value="CAD6994355.1"/>
    <property type="molecule type" value="Genomic_DNA"/>
</dbReference>
<dbReference type="AlphaFoldDB" id="A0A811UAG1"/>
<dbReference type="Proteomes" id="UP000606786">
    <property type="component" value="Unassembled WGS sequence"/>
</dbReference>
<evidence type="ECO:0000313" key="2">
    <source>
        <dbReference type="Proteomes" id="UP000606786"/>
    </source>
</evidence>
<organism evidence="1 2">
    <name type="scientific">Ceratitis capitata</name>
    <name type="common">Mediterranean fruit fly</name>
    <name type="synonym">Tephritis capitata</name>
    <dbReference type="NCBI Taxonomy" id="7213"/>
    <lineage>
        <taxon>Eukaryota</taxon>
        <taxon>Metazoa</taxon>
        <taxon>Ecdysozoa</taxon>
        <taxon>Arthropoda</taxon>
        <taxon>Hexapoda</taxon>
        <taxon>Insecta</taxon>
        <taxon>Pterygota</taxon>
        <taxon>Neoptera</taxon>
        <taxon>Endopterygota</taxon>
        <taxon>Diptera</taxon>
        <taxon>Brachycera</taxon>
        <taxon>Muscomorpha</taxon>
        <taxon>Tephritoidea</taxon>
        <taxon>Tephritidae</taxon>
        <taxon>Ceratitis</taxon>
        <taxon>Ceratitis</taxon>
    </lineage>
</organism>
<comment type="caution">
    <text evidence="1">The sequence shown here is derived from an EMBL/GenBank/DDBJ whole genome shotgun (WGS) entry which is preliminary data.</text>
</comment>
<proteinExistence type="predicted"/>
<protein>
    <submittedName>
        <fullName evidence="1">(Mediterranean fruit fly) hypothetical protein</fullName>
    </submittedName>
</protein>
<dbReference type="OrthoDB" id="6428749at2759"/>
<name>A0A811UAG1_CERCA</name>
<evidence type="ECO:0000313" key="1">
    <source>
        <dbReference type="EMBL" id="CAD6994355.1"/>
    </source>
</evidence>
<reference evidence="1" key="1">
    <citation type="submission" date="2020-11" db="EMBL/GenBank/DDBJ databases">
        <authorList>
            <person name="Whitehead M."/>
        </authorList>
    </citation>
    <scope>NUCLEOTIDE SEQUENCE</scope>
    <source>
        <strain evidence="1">EGII</strain>
    </source>
</reference>
<keyword evidence="2" id="KW-1185">Reference proteome</keyword>